<keyword evidence="2" id="KW-0732">Signal</keyword>
<accession>A0ABU0ILM0</accession>
<reference evidence="3 4" key="1">
    <citation type="submission" date="2023-07" db="EMBL/GenBank/DDBJ databases">
        <title>Genomic Encyclopedia of Type Strains, Phase IV (KMG-IV): sequencing the most valuable type-strain genomes for metagenomic binning, comparative biology and taxonomic classification.</title>
        <authorList>
            <person name="Goeker M."/>
        </authorList>
    </citation>
    <scope>NUCLEOTIDE SEQUENCE [LARGE SCALE GENOMIC DNA]</scope>
    <source>
        <strain evidence="3 4">DSM 18695</strain>
    </source>
</reference>
<feature type="region of interest" description="Disordered" evidence="1">
    <location>
        <begin position="153"/>
        <end position="177"/>
    </location>
</feature>
<dbReference type="RefSeq" id="WP_307344493.1">
    <property type="nucleotide sequence ID" value="NZ_JAUSVS010000001.1"/>
</dbReference>
<feature type="signal peptide" evidence="2">
    <location>
        <begin position="1"/>
        <end position="24"/>
    </location>
</feature>
<gene>
    <name evidence="3" type="ORF">QO010_000048</name>
</gene>
<keyword evidence="4" id="KW-1185">Reference proteome</keyword>
<sequence>MRHLRLILALSVAVSAVSPAPLMARQSAAASADAATCMGAYGALGKLRDNLAVTNPDLKDIPNYASIDFSARKTELQRRTAFDPATVNANESAAITLLTGGVIDNDPSRIQRVIDTVSRCDSVFGFRPQLGQVQGAVAPSAPAPTAPLITATPIAPAAPPPAAPKPKPGQPAPPVVSAMDDRSCSVAYLALSWGNSANPTLAQALLDRAKAAGAKYMAAKPSLAVGDVQTDIQTAAKARLDPIVDGTSGPETLFADVRSCDAKYGYGIPEGATP</sequence>
<evidence type="ECO:0000256" key="2">
    <source>
        <dbReference type="SAM" id="SignalP"/>
    </source>
</evidence>
<evidence type="ECO:0000313" key="4">
    <source>
        <dbReference type="Proteomes" id="UP001228905"/>
    </source>
</evidence>
<evidence type="ECO:0000256" key="1">
    <source>
        <dbReference type="SAM" id="MobiDB-lite"/>
    </source>
</evidence>
<proteinExistence type="predicted"/>
<protein>
    <submittedName>
        <fullName evidence="3">Uncharacterized protein</fullName>
    </submittedName>
</protein>
<dbReference type="Proteomes" id="UP001228905">
    <property type="component" value="Unassembled WGS sequence"/>
</dbReference>
<comment type="caution">
    <text evidence="3">The sequence shown here is derived from an EMBL/GenBank/DDBJ whole genome shotgun (WGS) entry which is preliminary data.</text>
</comment>
<dbReference type="EMBL" id="JAUSVS010000001">
    <property type="protein sequence ID" value="MDQ0462300.1"/>
    <property type="molecule type" value="Genomic_DNA"/>
</dbReference>
<feature type="chain" id="PRO_5045330712" evidence="2">
    <location>
        <begin position="25"/>
        <end position="274"/>
    </location>
</feature>
<name>A0ABU0ILM0_9CAUL</name>
<organism evidence="3 4">
    <name type="scientific">Caulobacter ginsengisoli</name>
    <dbReference type="NCBI Taxonomy" id="400775"/>
    <lineage>
        <taxon>Bacteria</taxon>
        <taxon>Pseudomonadati</taxon>
        <taxon>Pseudomonadota</taxon>
        <taxon>Alphaproteobacteria</taxon>
        <taxon>Caulobacterales</taxon>
        <taxon>Caulobacteraceae</taxon>
        <taxon>Caulobacter</taxon>
    </lineage>
</organism>
<feature type="compositionally biased region" description="Pro residues" evidence="1">
    <location>
        <begin position="156"/>
        <end position="174"/>
    </location>
</feature>
<evidence type="ECO:0000313" key="3">
    <source>
        <dbReference type="EMBL" id="MDQ0462300.1"/>
    </source>
</evidence>